<name>A0ABT0QYM9_9MICO</name>
<evidence type="ECO:0000256" key="1">
    <source>
        <dbReference type="SAM" id="Phobius"/>
    </source>
</evidence>
<dbReference type="RefSeq" id="WP_249736843.1">
    <property type="nucleotide sequence ID" value="NZ_JAKNCJ010000002.1"/>
</dbReference>
<feature type="transmembrane region" description="Helical" evidence="1">
    <location>
        <begin position="33"/>
        <end position="54"/>
    </location>
</feature>
<gene>
    <name evidence="2" type="ORF">Bequi_04880</name>
</gene>
<evidence type="ECO:0000313" key="2">
    <source>
        <dbReference type="EMBL" id="MCL6422726.1"/>
    </source>
</evidence>
<reference evidence="2" key="1">
    <citation type="submission" date="2022-02" db="EMBL/GenBank/DDBJ databases">
        <authorList>
            <person name="Lee M."/>
            <person name="Kim S.-J."/>
            <person name="Jung M.-Y."/>
        </authorList>
    </citation>
    <scope>NUCLEOTIDE SEQUENCE</scope>
    <source>
        <strain evidence="2">JHP9</strain>
    </source>
</reference>
<evidence type="ECO:0000313" key="3">
    <source>
        <dbReference type="Proteomes" id="UP001203761"/>
    </source>
</evidence>
<keyword evidence="1" id="KW-1133">Transmembrane helix</keyword>
<organism evidence="2 3">
    <name type="scientific">Brachybacterium equifaecis</name>
    <dbReference type="NCBI Taxonomy" id="2910770"/>
    <lineage>
        <taxon>Bacteria</taxon>
        <taxon>Bacillati</taxon>
        <taxon>Actinomycetota</taxon>
        <taxon>Actinomycetes</taxon>
        <taxon>Micrococcales</taxon>
        <taxon>Dermabacteraceae</taxon>
        <taxon>Brachybacterium</taxon>
    </lineage>
</organism>
<dbReference type="Proteomes" id="UP001203761">
    <property type="component" value="Unassembled WGS sequence"/>
</dbReference>
<proteinExistence type="predicted"/>
<comment type="caution">
    <text evidence="2">The sequence shown here is derived from an EMBL/GenBank/DDBJ whole genome shotgun (WGS) entry which is preliminary data.</text>
</comment>
<keyword evidence="1" id="KW-0812">Transmembrane</keyword>
<sequence length="203" mass="20750">MSSTPDPQSAPVSAPPKKSHYAMTAGDVSVRNIVWALGLTMGVVALVAILFFGVGGKADREIPENSRLDVAQSAARAQETVGFPVAVPATGDEWVARSARVDASKAEPTWEVRYTAPSGSLVSMVESGEVSAPLLSTAVPGAVVDADVTIAGAACQQLHSSTEESQRAVACGGDGWGLIVHGKAAQEELDALAELAISDISPG</sequence>
<keyword evidence="1" id="KW-0472">Membrane</keyword>
<dbReference type="InterPro" id="IPR025339">
    <property type="entry name" value="DUF4245"/>
</dbReference>
<keyword evidence="3" id="KW-1185">Reference proteome</keyword>
<accession>A0ABT0QYM9</accession>
<protein>
    <submittedName>
        <fullName evidence="2">DUF4245 domain-containing protein</fullName>
    </submittedName>
</protein>
<dbReference type="EMBL" id="JAKNCJ010000002">
    <property type="protein sequence ID" value="MCL6422726.1"/>
    <property type="molecule type" value="Genomic_DNA"/>
</dbReference>
<dbReference type="Pfam" id="PF14030">
    <property type="entry name" value="DUF4245"/>
    <property type="match status" value="1"/>
</dbReference>